<dbReference type="GO" id="GO:0000049">
    <property type="term" value="F:tRNA binding"/>
    <property type="evidence" value="ECO:0007669"/>
    <property type="project" value="TreeGrafter"/>
</dbReference>
<keyword evidence="1" id="KW-0547">Nucleotide-binding</keyword>
<accession>A0A8S1D0S8</accession>
<dbReference type="EMBL" id="CADEPI010000091">
    <property type="protein sequence ID" value="CAB3373939.1"/>
    <property type="molecule type" value="Genomic_DNA"/>
</dbReference>
<reference evidence="4 5" key="1">
    <citation type="submission" date="2020-04" db="EMBL/GenBank/DDBJ databases">
        <authorList>
            <person name="Alioto T."/>
            <person name="Alioto T."/>
            <person name="Gomez Garrido J."/>
        </authorList>
    </citation>
    <scope>NUCLEOTIDE SEQUENCE [LARGE SCALE GENOMIC DNA]</scope>
</reference>
<dbReference type="SUPFAM" id="SSF144122">
    <property type="entry name" value="Tim10-like"/>
    <property type="match status" value="1"/>
</dbReference>
<dbReference type="GO" id="GO:0016301">
    <property type="term" value="F:kinase activity"/>
    <property type="evidence" value="ECO:0007669"/>
    <property type="project" value="TreeGrafter"/>
</dbReference>
<dbReference type="InterPro" id="IPR004217">
    <property type="entry name" value="Tim10-like"/>
</dbReference>
<dbReference type="InterPro" id="IPR027417">
    <property type="entry name" value="P-loop_NTPase"/>
</dbReference>
<dbReference type="SUPFAM" id="SSF52540">
    <property type="entry name" value="P-loop containing nucleoside triphosphate hydrolases"/>
    <property type="match status" value="1"/>
</dbReference>
<name>A0A8S1D0S8_9INSE</name>
<evidence type="ECO:0000256" key="1">
    <source>
        <dbReference type="ARBA" id="ARBA00022741"/>
    </source>
</evidence>
<dbReference type="InterPro" id="IPR052648">
    <property type="entry name" value="Ser-tRNA(Sec)_kinase"/>
</dbReference>
<evidence type="ECO:0000313" key="4">
    <source>
        <dbReference type="EMBL" id="CAB3373939.1"/>
    </source>
</evidence>
<dbReference type="PANTHER" id="PTHR20873">
    <property type="entry name" value="L-SERYL-TRNA(SEC) KINASE"/>
    <property type="match status" value="1"/>
</dbReference>
<keyword evidence="2" id="KW-0067">ATP-binding</keyword>
<dbReference type="Gene3D" id="3.40.50.300">
    <property type="entry name" value="P-loop containing nucleotide triphosphate hydrolases"/>
    <property type="match status" value="1"/>
</dbReference>
<evidence type="ECO:0000259" key="3">
    <source>
        <dbReference type="Pfam" id="PF02953"/>
    </source>
</evidence>
<keyword evidence="5" id="KW-1185">Reference proteome</keyword>
<protein>
    <recommendedName>
        <fullName evidence="3">Tim10-like domain-containing protein</fullName>
    </recommendedName>
</protein>
<comment type="caution">
    <text evidence="4">The sequence shown here is derived from an EMBL/GenBank/DDBJ whole genome shotgun (WGS) entry which is preliminary data.</text>
</comment>
<dbReference type="InterPro" id="IPR013641">
    <property type="entry name" value="KTI12/PSTK"/>
</dbReference>
<sequence length="286" mass="33073">MDSLALKNFKDFLQLYNLVSETCFNNCVTSMHSRDLLTEEISHICYDELLAPDNNEKWRLSRDGILQQVDDILRHNENSSKERLVLLVDDNFYYLSMRRMFYKMARRHCIPTCIIYLQCNKDLAIQRVHQRKSEGGLFVEENVIIQMAEKLEPPSNHSWESFHLLLNAEIEFNPTTIWEALEDLIDSASKSNLFSRFTPETPKTELSTPSNSETCDLALRNIISSEMQNARSRGLSTPEMSQLAQQLNSQRKRLLRQLGDASVTEVVDQFRLCLVKNSSTVQSDQS</sequence>
<organism evidence="4 5">
    <name type="scientific">Cloeon dipterum</name>
    <dbReference type="NCBI Taxonomy" id="197152"/>
    <lineage>
        <taxon>Eukaryota</taxon>
        <taxon>Metazoa</taxon>
        <taxon>Ecdysozoa</taxon>
        <taxon>Arthropoda</taxon>
        <taxon>Hexapoda</taxon>
        <taxon>Insecta</taxon>
        <taxon>Pterygota</taxon>
        <taxon>Palaeoptera</taxon>
        <taxon>Ephemeroptera</taxon>
        <taxon>Pisciforma</taxon>
        <taxon>Baetidae</taxon>
        <taxon>Cloeon</taxon>
    </lineage>
</organism>
<evidence type="ECO:0000256" key="2">
    <source>
        <dbReference type="ARBA" id="ARBA00022840"/>
    </source>
</evidence>
<dbReference type="AlphaFoldDB" id="A0A8S1D0S8"/>
<evidence type="ECO:0000313" key="5">
    <source>
        <dbReference type="Proteomes" id="UP000494165"/>
    </source>
</evidence>
<dbReference type="Proteomes" id="UP000494165">
    <property type="component" value="Unassembled WGS sequence"/>
</dbReference>
<dbReference type="InterPro" id="IPR035427">
    <property type="entry name" value="Tim10-like_dom_sf"/>
</dbReference>
<dbReference type="PANTHER" id="PTHR20873:SF0">
    <property type="entry name" value="L-SERYL-TRNA(SEC) KINASE"/>
    <property type="match status" value="1"/>
</dbReference>
<feature type="domain" description="Tim10-like" evidence="3">
    <location>
        <begin position="5"/>
        <end position="40"/>
    </location>
</feature>
<dbReference type="GO" id="GO:0005524">
    <property type="term" value="F:ATP binding"/>
    <property type="evidence" value="ECO:0007669"/>
    <property type="project" value="UniProtKB-KW"/>
</dbReference>
<gene>
    <name evidence="4" type="ORF">CLODIP_2_CD02364</name>
</gene>
<dbReference type="OrthoDB" id="9972657at2759"/>
<proteinExistence type="predicted"/>
<dbReference type="Pfam" id="PF02953">
    <property type="entry name" value="zf-Tim10_DDP"/>
    <property type="match status" value="1"/>
</dbReference>
<dbReference type="Pfam" id="PF08433">
    <property type="entry name" value="KTI12"/>
    <property type="match status" value="1"/>
</dbReference>